<comment type="caution">
    <text evidence="2">The sequence shown here is derived from an EMBL/GenBank/DDBJ whole genome shotgun (WGS) entry which is preliminary data.</text>
</comment>
<reference evidence="2" key="1">
    <citation type="journal article" date="2023" name="Science">
        <title>Genome structures resolve the early diversification of teleost fishes.</title>
        <authorList>
            <person name="Parey E."/>
            <person name="Louis A."/>
            <person name="Montfort J."/>
            <person name="Bouchez O."/>
            <person name="Roques C."/>
            <person name="Iampietro C."/>
            <person name="Lluch J."/>
            <person name="Castinel A."/>
            <person name="Donnadieu C."/>
            <person name="Desvignes T."/>
            <person name="Floi Bucao C."/>
            <person name="Jouanno E."/>
            <person name="Wen M."/>
            <person name="Mejri S."/>
            <person name="Dirks R."/>
            <person name="Jansen H."/>
            <person name="Henkel C."/>
            <person name="Chen W.J."/>
            <person name="Zahm M."/>
            <person name="Cabau C."/>
            <person name="Klopp C."/>
            <person name="Thompson A.W."/>
            <person name="Robinson-Rechavi M."/>
            <person name="Braasch I."/>
            <person name="Lecointre G."/>
            <person name="Bobe J."/>
            <person name="Postlethwait J.H."/>
            <person name="Berthelot C."/>
            <person name="Roest Crollius H."/>
            <person name="Guiguen Y."/>
        </authorList>
    </citation>
    <scope>NUCLEOTIDE SEQUENCE</scope>
    <source>
        <strain evidence="2">NC1722</strain>
    </source>
</reference>
<dbReference type="AlphaFoldDB" id="A0AAD7RUN2"/>
<name>A0AAD7RUN2_9TELE</name>
<protein>
    <submittedName>
        <fullName evidence="2">Uncharacterized protein</fullName>
    </submittedName>
</protein>
<gene>
    <name evidence="2" type="ORF">AAFF_G00101010</name>
</gene>
<evidence type="ECO:0000313" key="3">
    <source>
        <dbReference type="Proteomes" id="UP001221898"/>
    </source>
</evidence>
<dbReference type="Proteomes" id="UP001221898">
    <property type="component" value="Unassembled WGS sequence"/>
</dbReference>
<feature type="region of interest" description="Disordered" evidence="1">
    <location>
        <begin position="62"/>
        <end position="111"/>
    </location>
</feature>
<organism evidence="2 3">
    <name type="scientific">Aldrovandia affinis</name>
    <dbReference type="NCBI Taxonomy" id="143900"/>
    <lineage>
        <taxon>Eukaryota</taxon>
        <taxon>Metazoa</taxon>
        <taxon>Chordata</taxon>
        <taxon>Craniata</taxon>
        <taxon>Vertebrata</taxon>
        <taxon>Euteleostomi</taxon>
        <taxon>Actinopterygii</taxon>
        <taxon>Neopterygii</taxon>
        <taxon>Teleostei</taxon>
        <taxon>Notacanthiformes</taxon>
        <taxon>Halosauridae</taxon>
        <taxon>Aldrovandia</taxon>
    </lineage>
</organism>
<sequence>MWGLAVARPGTIPDFSTRARRFRETVRGFWRGASPPPVTEHIQHRAPDILLRYDTFVRTGREQSENKTVYPRRAPFRDRLPPLTPGTGTASRAVSQDPIGRRCSRCQPHDA</sequence>
<keyword evidence="3" id="KW-1185">Reference proteome</keyword>
<accession>A0AAD7RUN2</accession>
<dbReference type="EMBL" id="JAINUG010000166">
    <property type="protein sequence ID" value="KAJ8390721.1"/>
    <property type="molecule type" value="Genomic_DNA"/>
</dbReference>
<evidence type="ECO:0000256" key="1">
    <source>
        <dbReference type="SAM" id="MobiDB-lite"/>
    </source>
</evidence>
<evidence type="ECO:0000313" key="2">
    <source>
        <dbReference type="EMBL" id="KAJ8390721.1"/>
    </source>
</evidence>
<proteinExistence type="predicted"/>